<dbReference type="InterPro" id="IPR002687">
    <property type="entry name" value="Nop_dom"/>
</dbReference>
<reference evidence="2 3" key="1">
    <citation type="journal article" date="2013" name="PLoS ONE">
        <title>Assembly-driven community genomics of a hypersaline microbial ecosystem.</title>
        <authorList>
            <person name="Podell S."/>
            <person name="Ugalde J.A."/>
            <person name="Narasingarao P."/>
            <person name="Banfield J.F."/>
            <person name="Heidelberg K.B."/>
            <person name="Allen E.E."/>
        </authorList>
    </citation>
    <scope>NUCLEOTIDE SEQUENCE [LARGE SCALE GENOMIC DNA]</scope>
    <source>
        <strain evidence="3">J07HQW1</strain>
    </source>
</reference>
<dbReference type="GO" id="GO:0030515">
    <property type="term" value="F:snoRNA binding"/>
    <property type="evidence" value="ECO:0007669"/>
    <property type="project" value="InterPro"/>
</dbReference>
<evidence type="ECO:0000313" key="3">
    <source>
        <dbReference type="Proteomes" id="UP000030649"/>
    </source>
</evidence>
<dbReference type="Pfam" id="PF01798">
    <property type="entry name" value="Nop"/>
    <property type="match status" value="1"/>
</dbReference>
<dbReference type="EMBL" id="KE356560">
    <property type="protein sequence ID" value="ERG92446.1"/>
    <property type="molecule type" value="Genomic_DNA"/>
</dbReference>
<dbReference type="SUPFAM" id="SSF89124">
    <property type="entry name" value="Nop domain"/>
    <property type="match status" value="1"/>
</dbReference>
<dbReference type="Gene3D" id="1.10.246.90">
    <property type="entry name" value="Nop domain"/>
    <property type="match status" value="1"/>
</dbReference>
<dbReference type="InterPro" id="IPR042239">
    <property type="entry name" value="Nop_C"/>
</dbReference>
<evidence type="ECO:0000313" key="2">
    <source>
        <dbReference type="EMBL" id="ERG92446.1"/>
    </source>
</evidence>
<accession>U1PJU0</accession>
<dbReference type="InterPro" id="IPR045056">
    <property type="entry name" value="Nop56/Nop58"/>
</dbReference>
<dbReference type="HOGENOM" id="CLU_015495_1_1_2"/>
<dbReference type="InterPro" id="IPR029012">
    <property type="entry name" value="Helix_hairpin_bin_sf"/>
</dbReference>
<dbReference type="Gene3D" id="1.10.287.660">
    <property type="entry name" value="Helix hairpin bin"/>
    <property type="match status" value="1"/>
</dbReference>
<dbReference type="GO" id="GO:0031428">
    <property type="term" value="C:box C/D methylation guide snoRNP complex"/>
    <property type="evidence" value="ECO:0007669"/>
    <property type="project" value="InterPro"/>
</dbReference>
<organism evidence="2 3">
    <name type="scientific">Haloquadratum walsbyi J07HQW1</name>
    <dbReference type="NCBI Taxonomy" id="1238424"/>
    <lineage>
        <taxon>Archaea</taxon>
        <taxon>Methanobacteriati</taxon>
        <taxon>Methanobacteriota</taxon>
        <taxon>Stenosarchaea group</taxon>
        <taxon>Halobacteria</taxon>
        <taxon>Halobacteriales</taxon>
        <taxon>Haloferacaceae</taxon>
        <taxon>Haloquadratum</taxon>
    </lineage>
</organism>
<sequence>MSQEQSDDSAWFRDIDPHDVDAAATAITNGTAEHPQNWPTQAVESGAVEDATAYYQLLHDAAITATQTAIESYEASDDRQLRQCLTAMDDVERTANELTERLIEWGGSRVTSSHTLDKVRELADITPSTPAETRLRSLATRVLMLHEERDDLRAYIETQAATVAPNLAAMAGPVLATRLIELAGGLNSLARKPAGTIQVLGAEDALFAHLEGRASAPKHGVIFTHEYVRGTRPADRGSAARAFAGKLAIAARIDHYSGTHRQSVHDELTDRIETIRARETEDTDTI</sequence>
<protein>
    <submittedName>
        <fullName evidence="2">rRNA biogenesis protein Nop56/Nop58</fullName>
    </submittedName>
</protein>
<dbReference type="InterPro" id="IPR036070">
    <property type="entry name" value="Nop_dom_sf"/>
</dbReference>
<dbReference type="PANTHER" id="PTHR10894:SF0">
    <property type="entry name" value="NUCLEOLAR PROTEIN 56"/>
    <property type="match status" value="1"/>
</dbReference>
<dbReference type="AlphaFoldDB" id="U1PJU0"/>
<dbReference type="Proteomes" id="UP000030649">
    <property type="component" value="Unassembled WGS sequence"/>
</dbReference>
<gene>
    <name evidence="2" type="ORF">J07HQW1_02490</name>
</gene>
<proteinExistence type="predicted"/>
<evidence type="ECO:0000259" key="1">
    <source>
        <dbReference type="PROSITE" id="PS51358"/>
    </source>
</evidence>
<dbReference type="STRING" id="1238424.J07HQW1_02490"/>
<dbReference type="PROSITE" id="PS51358">
    <property type="entry name" value="NOP"/>
    <property type="match status" value="1"/>
</dbReference>
<name>U1PJU0_9EURY</name>
<feature type="domain" description="Nop" evidence="1">
    <location>
        <begin position="163"/>
        <end position="277"/>
    </location>
</feature>
<dbReference type="PANTHER" id="PTHR10894">
    <property type="entry name" value="NUCLEOLAR PROTEIN 5 NUCLEOLAR PROTEIN NOP5 NOP58"/>
    <property type="match status" value="1"/>
</dbReference>